<dbReference type="PANTHER" id="PTHR33146:SF26">
    <property type="entry name" value="ENDONUCLEASE 4"/>
    <property type="match status" value="1"/>
</dbReference>
<evidence type="ECO:0000313" key="9">
    <source>
        <dbReference type="Proteomes" id="UP000539175"/>
    </source>
</evidence>
<dbReference type="GO" id="GO:0006308">
    <property type="term" value="P:DNA catabolic process"/>
    <property type="evidence" value="ECO:0007669"/>
    <property type="project" value="InterPro"/>
</dbReference>
<evidence type="ECO:0000313" key="8">
    <source>
        <dbReference type="EMBL" id="MBB6250088.1"/>
    </source>
</evidence>
<protein>
    <recommendedName>
        <fullName evidence="10">S1/P1 nuclease</fullName>
    </recommendedName>
</protein>
<sequence>MRLKHAASIALALLAMTSRPAAAWGLVGHVLVADIAEARLTPAARLQVDALLALEQRHGLDDVAGWADVIGHAPRDQGGLPETLPWHYVDVDINAAGYVPARDCPGGACVVAKLPEFARTLADKGRPAAERLTALKWVVHLMADLHEPLNVAERDHDKGGLKIKVTFYGQDAQGHLNLHSLWGDDLLAYKTGLKVSPDYTVDPAKARAAAASLDQAITAEQAALWTTPGLMGRLEPLALEWAAEGRVMAKDLVYGKLPPSGELGQDYDQAAWPAVRQRVQQAGVRLAALLNATLAP</sequence>
<keyword evidence="4" id="KW-0378">Hydrolase</keyword>
<comment type="caution">
    <text evidence="8">The sequence shown here is derived from an EMBL/GenBank/DDBJ whole genome shotgun (WGS) entry which is preliminary data.</text>
</comment>
<dbReference type="InterPro" id="IPR008947">
    <property type="entry name" value="PLipase_C/P1_nuclease_dom_sf"/>
</dbReference>
<gene>
    <name evidence="8" type="ORF">FHS74_000629</name>
</gene>
<dbReference type="GO" id="GO:0003676">
    <property type="term" value="F:nucleic acid binding"/>
    <property type="evidence" value="ECO:0007669"/>
    <property type="project" value="InterPro"/>
</dbReference>
<dbReference type="GO" id="GO:0004519">
    <property type="term" value="F:endonuclease activity"/>
    <property type="evidence" value="ECO:0007669"/>
    <property type="project" value="UniProtKB-KW"/>
</dbReference>
<dbReference type="InterPro" id="IPR003154">
    <property type="entry name" value="S1/P1nuclease"/>
</dbReference>
<dbReference type="EMBL" id="JACIIZ010000002">
    <property type="protein sequence ID" value="MBB6250088.1"/>
    <property type="molecule type" value="Genomic_DNA"/>
</dbReference>
<organism evidence="8 9">
    <name type="scientific">Nitrospirillum iridis</name>
    <dbReference type="NCBI Taxonomy" id="765888"/>
    <lineage>
        <taxon>Bacteria</taxon>
        <taxon>Pseudomonadati</taxon>
        <taxon>Pseudomonadota</taxon>
        <taxon>Alphaproteobacteria</taxon>
        <taxon>Rhodospirillales</taxon>
        <taxon>Azospirillaceae</taxon>
        <taxon>Nitrospirillum</taxon>
    </lineage>
</organism>
<accession>A0A7X0AU12</accession>
<keyword evidence="5" id="KW-1015">Disulfide bond</keyword>
<dbReference type="Pfam" id="PF02265">
    <property type="entry name" value="S1-P1_nuclease"/>
    <property type="match status" value="1"/>
</dbReference>
<keyword evidence="6" id="KW-0325">Glycoprotein</keyword>
<keyword evidence="1" id="KW-0540">Nuclease</keyword>
<dbReference type="GO" id="GO:0046872">
    <property type="term" value="F:metal ion binding"/>
    <property type="evidence" value="ECO:0007669"/>
    <property type="project" value="UniProtKB-KW"/>
</dbReference>
<dbReference type="CDD" id="cd11010">
    <property type="entry name" value="S1-P1_nuclease"/>
    <property type="match status" value="1"/>
</dbReference>
<dbReference type="AlphaFoldDB" id="A0A7X0AU12"/>
<dbReference type="Gene3D" id="1.10.575.10">
    <property type="entry name" value="P1 Nuclease"/>
    <property type="match status" value="1"/>
</dbReference>
<evidence type="ECO:0008006" key="10">
    <source>
        <dbReference type="Google" id="ProtNLM"/>
    </source>
</evidence>
<evidence type="ECO:0000256" key="7">
    <source>
        <dbReference type="SAM" id="SignalP"/>
    </source>
</evidence>
<evidence type="ECO:0000256" key="5">
    <source>
        <dbReference type="ARBA" id="ARBA00023157"/>
    </source>
</evidence>
<dbReference type="RefSeq" id="WP_184797386.1">
    <property type="nucleotide sequence ID" value="NZ_JACIIZ010000002.1"/>
</dbReference>
<evidence type="ECO:0000256" key="3">
    <source>
        <dbReference type="ARBA" id="ARBA00022759"/>
    </source>
</evidence>
<dbReference type="Proteomes" id="UP000539175">
    <property type="component" value="Unassembled WGS sequence"/>
</dbReference>
<dbReference type="GO" id="GO:0016788">
    <property type="term" value="F:hydrolase activity, acting on ester bonds"/>
    <property type="evidence" value="ECO:0007669"/>
    <property type="project" value="InterPro"/>
</dbReference>
<evidence type="ECO:0000256" key="4">
    <source>
        <dbReference type="ARBA" id="ARBA00022801"/>
    </source>
</evidence>
<feature type="signal peptide" evidence="7">
    <location>
        <begin position="1"/>
        <end position="23"/>
    </location>
</feature>
<dbReference type="PANTHER" id="PTHR33146">
    <property type="entry name" value="ENDONUCLEASE 4"/>
    <property type="match status" value="1"/>
</dbReference>
<name>A0A7X0AU12_9PROT</name>
<keyword evidence="7" id="KW-0732">Signal</keyword>
<evidence type="ECO:0000256" key="6">
    <source>
        <dbReference type="ARBA" id="ARBA00023180"/>
    </source>
</evidence>
<proteinExistence type="predicted"/>
<keyword evidence="2" id="KW-0479">Metal-binding</keyword>
<keyword evidence="3" id="KW-0255">Endonuclease</keyword>
<dbReference type="SUPFAM" id="SSF48537">
    <property type="entry name" value="Phospholipase C/P1 nuclease"/>
    <property type="match status" value="1"/>
</dbReference>
<keyword evidence="9" id="KW-1185">Reference proteome</keyword>
<evidence type="ECO:0000256" key="2">
    <source>
        <dbReference type="ARBA" id="ARBA00022723"/>
    </source>
</evidence>
<feature type="chain" id="PRO_5030997800" description="S1/P1 nuclease" evidence="7">
    <location>
        <begin position="24"/>
        <end position="296"/>
    </location>
</feature>
<evidence type="ECO:0000256" key="1">
    <source>
        <dbReference type="ARBA" id="ARBA00022722"/>
    </source>
</evidence>
<reference evidence="8 9" key="1">
    <citation type="submission" date="2020-08" db="EMBL/GenBank/DDBJ databases">
        <title>Genomic Encyclopedia of Type Strains, Phase IV (KMG-IV): sequencing the most valuable type-strain genomes for metagenomic binning, comparative biology and taxonomic classification.</title>
        <authorList>
            <person name="Goeker M."/>
        </authorList>
    </citation>
    <scope>NUCLEOTIDE SEQUENCE [LARGE SCALE GENOMIC DNA]</scope>
    <source>
        <strain evidence="8 9">DSM 22198</strain>
    </source>
</reference>